<evidence type="ECO:0000256" key="2">
    <source>
        <dbReference type="SAM" id="MobiDB-lite"/>
    </source>
</evidence>
<feature type="coiled-coil region" evidence="1">
    <location>
        <begin position="655"/>
        <end position="696"/>
    </location>
</feature>
<dbReference type="EMBL" id="BMFT01000001">
    <property type="protein sequence ID" value="GGH17347.1"/>
    <property type="molecule type" value="Genomic_DNA"/>
</dbReference>
<keyword evidence="1" id="KW-0175">Coiled coil</keyword>
<keyword evidence="3" id="KW-1133">Transmembrane helix</keyword>
<proteinExistence type="predicted"/>
<keyword evidence="5" id="KW-1185">Reference proteome</keyword>
<feature type="region of interest" description="Disordered" evidence="2">
    <location>
        <begin position="1159"/>
        <end position="1190"/>
    </location>
</feature>
<comment type="caution">
    <text evidence="4">The sequence shown here is derived from an EMBL/GenBank/DDBJ whole genome shotgun (WGS) entry which is preliminary data.</text>
</comment>
<accession>A0ABQ1Y9G0</accession>
<evidence type="ECO:0000313" key="4">
    <source>
        <dbReference type="EMBL" id="GGH17347.1"/>
    </source>
</evidence>
<gene>
    <name evidence="4" type="ORF">GCM10008013_12620</name>
</gene>
<reference evidence="5" key="1">
    <citation type="journal article" date="2019" name="Int. J. Syst. Evol. Microbiol.">
        <title>The Global Catalogue of Microorganisms (GCM) 10K type strain sequencing project: providing services to taxonomists for standard genome sequencing and annotation.</title>
        <authorList>
            <consortium name="The Broad Institute Genomics Platform"/>
            <consortium name="The Broad Institute Genome Sequencing Center for Infectious Disease"/>
            <person name="Wu L."/>
            <person name="Ma J."/>
        </authorList>
    </citation>
    <scope>NUCLEOTIDE SEQUENCE [LARGE SCALE GENOMIC DNA]</scope>
    <source>
        <strain evidence="5">CGMCC 1.12769</strain>
    </source>
</reference>
<evidence type="ECO:0000256" key="1">
    <source>
        <dbReference type="SAM" id="Coils"/>
    </source>
</evidence>
<organism evidence="4 5">
    <name type="scientific">Paenibacillus segetis</name>
    <dbReference type="NCBI Taxonomy" id="1325360"/>
    <lineage>
        <taxon>Bacteria</taxon>
        <taxon>Bacillati</taxon>
        <taxon>Bacillota</taxon>
        <taxon>Bacilli</taxon>
        <taxon>Bacillales</taxon>
        <taxon>Paenibacillaceae</taxon>
        <taxon>Paenibacillus</taxon>
    </lineage>
</organism>
<protein>
    <submittedName>
        <fullName evidence="4">Uncharacterized protein</fullName>
    </submittedName>
</protein>
<feature type="transmembrane region" description="Helical" evidence="3">
    <location>
        <begin position="458"/>
        <end position="483"/>
    </location>
</feature>
<feature type="transmembrane region" description="Helical" evidence="3">
    <location>
        <begin position="490"/>
        <end position="517"/>
    </location>
</feature>
<feature type="coiled-coil region" evidence="1">
    <location>
        <begin position="9"/>
        <end position="36"/>
    </location>
</feature>
<feature type="coiled-coil region" evidence="1">
    <location>
        <begin position="61"/>
        <end position="88"/>
    </location>
</feature>
<dbReference type="Proteomes" id="UP000659344">
    <property type="component" value="Unassembled WGS sequence"/>
</dbReference>
<feature type="coiled-coil region" evidence="1">
    <location>
        <begin position="521"/>
        <end position="611"/>
    </location>
</feature>
<keyword evidence="3" id="KW-0472">Membrane</keyword>
<evidence type="ECO:0000256" key="3">
    <source>
        <dbReference type="SAM" id="Phobius"/>
    </source>
</evidence>
<keyword evidence="3" id="KW-0812">Transmembrane</keyword>
<name>A0ABQ1Y9G0_9BACL</name>
<dbReference type="RefSeq" id="WP_188536877.1">
    <property type="nucleotide sequence ID" value="NZ_BMFT01000001.1"/>
</dbReference>
<sequence length="1409" mass="156392">MSIEIGELRARMTADAQEIKAEIKNVKKDIADLGEQGKKTAGDIKSVDSALGKLGSSKEQITRLTAVLDNVNARIELQRQKLAMLKESYNNTFNAAAKSKLQEQILKTEGTLLQLTQTSDNTAKKIWTLEDSLNQVADGGQQAATGMDTLDNVLRDIGLSAEQIKIVKKNLDGVDPTKLDHQLDELSVALKKLGIDSQQIEKITNELRGTELEATKTKQGINGLASGLAALGAGAATARAANTVKTLASEAHQLAISYMGLGEVAKSFHVDTEESINLAEKLADRWGLDKGVLSDTVKTYLSLNMSLDETEKIITATADAAVYNREAHLSWGDAIKQVSQGIKSGNSNLTDAAGITTNLSVMQDRYAKSIGTTAAKLTESQKVQAAYNGMMQEASLFAGNADSAMTGYTGTQATFNQTIETARVELGEAFLPVIQDLMEMVTPIIKDFSLWASENKEVVAGIAAATIAVGGLITVLTTAITVVSALRMAFVALNITMGPIGWAIAAFSAVTLGVTAYTSAASEASKEVQQLASSQEELNRKLNESPFSRSVEDLKGLQDTESELNVILEERIKLRKRLDELDGLGIELSRDRELLNEARETNEAINQLDKRIKGLGFKNIEDATKRQKELREEIEDSIPALREMEREELATVAAKVKHVDKVNALKKEYESLNAKVKLSTEEKQRLNDVVQALTKEYPGLLSNLDKENRWHIKNYDSLGDLIQAEKDSIAASADASKKRLANWKTETEAKLKLARMQLNALEGLDNPSKVMNSKIPAAVGDVLERIQKGTAANVQKSINGYQLEINEIDKDIQAITEGAFDKFVTGAGDSAAKDNKKTKDKTGKSAAEIARDLRKQAYDTALATAQYQAEMYDWTADQQIKAYEKIRKQHQQHLKESIDDERQMNLQLKRLQEDSIQSRYDFSAEWINREEGRMEKSSKTEIEIAQMKVDAWTRVRDRYDKDSEYYKEADDKLFESRKALISALEKAMKDLYSSTSDFLKQEERKLEESGASETEIAQMKLELWTRIRDSYAKASDYYKQADEQVYQAKKNLISQIQKDNEAARKVEKQSITDAKKLELDAITERRKAYTDDIDERIAAIDRLIKAEDRLNSEQDYESLLAEKKARQAKLEDAVSPEGRQEYADITKEIERMELEHSRDIRKQNLEDQKEALQDEKSERERAFDKEKSDAEAHYDALTDALENYQDDVKLMETGLQDFRVDASQTANAQILSDLDSFVSAYNSKLASLTTVSGPSQQSSDLQEYNANKDAYDAAKLRGDKAEMERLSKRNDAIRKQYGIEKDTGKLDQLPSYDVGGRVPGPDGSPMAAIIHGGEAIFNPQQLDNLFRMLEVPRALPVFDRSDSKGQTVINNNFDMSVGTVEVADSADAEILYTPRERTARRLATVGGGK</sequence>
<evidence type="ECO:0000313" key="5">
    <source>
        <dbReference type="Proteomes" id="UP000659344"/>
    </source>
</evidence>